<dbReference type="Pfam" id="PF05975">
    <property type="entry name" value="EcsB"/>
    <property type="match status" value="1"/>
</dbReference>
<reference evidence="2 3" key="1">
    <citation type="submission" date="2020-04" db="EMBL/GenBank/DDBJ databases">
        <title>MicrobeNet Type strains.</title>
        <authorList>
            <person name="Nicholson A.C."/>
        </authorList>
    </citation>
    <scope>NUCLEOTIDE SEQUENCE [LARGE SCALE GENOMIC DNA]</scope>
    <source>
        <strain evidence="2 3">CCUG 61472</strain>
    </source>
</reference>
<feature type="transmembrane region" description="Helical" evidence="1">
    <location>
        <begin position="300"/>
        <end position="319"/>
    </location>
</feature>
<evidence type="ECO:0000256" key="1">
    <source>
        <dbReference type="SAM" id="Phobius"/>
    </source>
</evidence>
<dbReference type="EMBL" id="JAAXPN010000005">
    <property type="protein sequence ID" value="NKZ24266.1"/>
    <property type="molecule type" value="Genomic_DNA"/>
</dbReference>
<keyword evidence="1" id="KW-0812">Transmembrane</keyword>
<sequence>MDKLFQQRRQKYMQKMLRYLRLVFNDQFTIAFVFLIGGLGYWYAGFLQTLQYTWWEKFIAMFLMIGLLQFGNLATLLKPADKVFLMPQEINMERYLKAALRHSLWLSLLVQVIGIICLLPFIEVAFQANLIETLWLIPTFIVFKSLILYDQMQSYYSHHNLLWLRVVLPLLTFALFGVRLDMAWAFIFVLLVAVGRLGIRDKFWSGIFDWNEAIEIENSRQLNILRFFNLFTDVPQIGGQTKRRRWLNFWFDRLPKNPQHVYTNLYWRGLLRSSEYFGLIIRLTIIGALIAYFVHNEIVTPIILVLVLYLIGIQLLPLYHKYDEIVFTHLYPIDAKIRQRNFKQVITKVLSVIGIILLLANLIGSAPWSTFFISIVIIIVEIVLFSYWLVPKRIARKEKNY</sequence>
<feature type="transmembrane region" description="Helical" evidence="1">
    <location>
        <begin position="183"/>
        <end position="199"/>
    </location>
</feature>
<dbReference type="RefSeq" id="WP_168722066.1">
    <property type="nucleotide sequence ID" value="NZ_JAAXPN010000005.1"/>
</dbReference>
<feature type="transmembrane region" description="Helical" evidence="1">
    <location>
        <begin position="58"/>
        <end position="77"/>
    </location>
</feature>
<dbReference type="GO" id="GO:0016020">
    <property type="term" value="C:membrane"/>
    <property type="evidence" value="ECO:0007669"/>
    <property type="project" value="InterPro"/>
</dbReference>
<evidence type="ECO:0000313" key="3">
    <source>
        <dbReference type="Proteomes" id="UP000549765"/>
    </source>
</evidence>
<comment type="caution">
    <text evidence="2">The sequence shown here is derived from an EMBL/GenBank/DDBJ whole genome shotgun (WGS) entry which is preliminary data.</text>
</comment>
<protein>
    <submittedName>
        <fullName evidence="2">ABC transporter permease</fullName>
    </submittedName>
</protein>
<dbReference type="AlphaFoldDB" id="A0A7X6N1S7"/>
<feature type="transmembrane region" description="Helical" evidence="1">
    <location>
        <begin position="370"/>
        <end position="390"/>
    </location>
</feature>
<dbReference type="Proteomes" id="UP000549765">
    <property type="component" value="Unassembled WGS sequence"/>
</dbReference>
<feature type="transmembrane region" description="Helical" evidence="1">
    <location>
        <begin position="276"/>
        <end position="294"/>
    </location>
</feature>
<name>A0A7X6N1S7_9LACO</name>
<dbReference type="PIRSF" id="PIRSF037259">
    <property type="entry name" value="EcsB_ABC"/>
    <property type="match status" value="1"/>
</dbReference>
<accession>A0A7X6N1S7</accession>
<proteinExistence type="predicted"/>
<keyword evidence="1" id="KW-1133">Transmembrane helix</keyword>
<dbReference type="InterPro" id="IPR010288">
    <property type="entry name" value="EcsB_ABC"/>
</dbReference>
<feature type="transmembrane region" description="Helical" evidence="1">
    <location>
        <begin position="345"/>
        <end position="364"/>
    </location>
</feature>
<organism evidence="2 3">
    <name type="scientific">Periweissella fabalis</name>
    <dbReference type="NCBI Taxonomy" id="1070421"/>
    <lineage>
        <taxon>Bacteria</taxon>
        <taxon>Bacillati</taxon>
        <taxon>Bacillota</taxon>
        <taxon>Bacilli</taxon>
        <taxon>Lactobacillales</taxon>
        <taxon>Lactobacillaceae</taxon>
        <taxon>Periweissella</taxon>
    </lineage>
</organism>
<feature type="transmembrane region" description="Helical" evidence="1">
    <location>
        <begin position="98"/>
        <end position="122"/>
    </location>
</feature>
<gene>
    <name evidence="2" type="ORF">HF964_05555</name>
</gene>
<feature type="transmembrane region" description="Helical" evidence="1">
    <location>
        <begin position="20"/>
        <end position="43"/>
    </location>
</feature>
<feature type="transmembrane region" description="Helical" evidence="1">
    <location>
        <begin position="128"/>
        <end position="149"/>
    </location>
</feature>
<keyword evidence="1" id="KW-0472">Membrane</keyword>
<keyword evidence="3" id="KW-1185">Reference proteome</keyword>
<feature type="transmembrane region" description="Helical" evidence="1">
    <location>
        <begin position="161"/>
        <end position="177"/>
    </location>
</feature>
<evidence type="ECO:0000313" key="2">
    <source>
        <dbReference type="EMBL" id="NKZ24266.1"/>
    </source>
</evidence>